<comment type="catalytic activity">
    <reaction evidence="8 9">
        <text>N(1)-methylguanosine(37) in tRNA(Phe) + pyruvate + S-adenosyl-L-methionine = 4-demethylwyosine(37) in tRNA(Phe) + 5'-deoxyadenosine + L-methionine + CO2 + H2O</text>
        <dbReference type="Rhea" id="RHEA:36347"/>
        <dbReference type="Rhea" id="RHEA-COMP:10164"/>
        <dbReference type="Rhea" id="RHEA-COMP:10165"/>
        <dbReference type="ChEBI" id="CHEBI:15361"/>
        <dbReference type="ChEBI" id="CHEBI:15377"/>
        <dbReference type="ChEBI" id="CHEBI:16526"/>
        <dbReference type="ChEBI" id="CHEBI:17319"/>
        <dbReference type="ChEBI" id="CHEBI:57844"/>
        <dbReference type="ChEBI" id="CHEBI:59789"/>
        <dbReference type="ChEBI" id="CHEBI:64315"/>
        <dbReference type="ChEBI" id="CHEBI:73542"/>
        <dbReference type="EC" id="4.1.3.44"/>
    </reaction>
</comment>
<dbReference type="PANTHER" id="PTHR13930:SF0">
    <property type="entry name" value="S-ADENOSYL-L-METHIONINE-DEPENDENT TRNA 4-DEMETHYLWYOSINE SYNTHASE TYW1-RELATED"/>
    <property type="match status" value="1"/>
</dbReference>
<comment type="similarity">
    <text evidence="9">Belongs to the TYW1 family.</text>
</comment>
<dbReference type="Proteomes" id="UP000007722">
    <property type="component" value="Chromosome"/>
</dbReference>
<keyword evidence="7 9" id="KW-0456">Lyase</keyword>
<dbReference type="EMBL" id="CP002057">
    <property type="protein sequence ID" value="ADI37137.1"/>
    <property type="molecule type" value="Genomic_DNA"/>
</dbReference>
<feature type="region of interest" description="Disordered" evidence="10">
    <location>
        <begin position="1"/>
        <end position="22"/>
    </location>
</feature>
<evidence type="ECO:0000313" key="12">
    <source>
        <dbReference type="EMBL" id="ADI37137.1"/>
    </source>
</evidence>
<dbReference type="GO" id="GO:0051539">
    <property type="term" value="F:4 iron, 4 sulfur cluster binding"/>
    <property type="evidence" value="ECO:0007669"/>
    <property type="project" value="UniProtKB-UniRule"/>
</dbReference>
<dbReference type="SFLD" id="SFLDF00284">
    <property type="entry name" value="tRNA_wybutosine-synthesizing"/>
    <property type="match status" value="1"/>
</dbReference>
<keyword evidence="9" id="KW-0963">Cytoplasm</keyword>
<feature type="binding site" evidence="9">
    <location>
        <position position="93"/>
    </location>
    <ligand>
        <name>[4Fe-4S] cluster</name>
        <dbReference type="ChEBI" id="CHEBI:49883"/>
        <label>2</label>
        <note>4Fe-4S-S-AdoMet</note>
    </ligand>
</feature>
<dbReference type="InterPro" id="IPR023993">
    <property type="entry name" value="TYW1_archaea"/>
</dbReference>
<dbReference type="GO" id="GO:0046872">
    <property type="term" value="F:metal ion binding"/>
    <property type="evidence" value="ECO:0007669"/>
    <property type="project" value="UniProtKB-KW"/>
</dbReference>
<keyword evidence="4 9" id="KW-0479">Metal-binding</keyword>
<keyword evidence="6 9" id="KW-0411">Iron-sulfur</keyword>
<comment type="subcellular location">
    <subcellularLocation>
        <location evidence="9">Cytoplasm</location>
    </subcellularLocation>
</comment>
<evidence type="ECO:0000256" key="9">
    <source>
        <dbReference type="HAMAP-Rule" id="MF_01921"/>
    </source>
</evidence>
<dbReference type="STRING" id="456320.Mvol_1482"/>
<evidence type="ECO:0000256" key="8">
    <source>
        <dbReference type="ARBA" id="ARBA00049466"/>
    </source>
</evidence>
<feature type="binding site" evidence="9">
    <location>
        <position position="96"/>
    </location>
    <ligand>
        <name>[4Fe-4S] cluster</name>
        <dbReference type="ChEBI" id="CHEBI:49883"/>
        <label>2</label>
        <note>4Fe-4S-S-AdoMet</note>
    </ligand>
</feature>
<dbReference type="AlphaFoldDB" id="D7DQL0"/>
<dbReference type="InterPro" id="IPR013785">
    <property type="entry name" value="Aldolase_TIM"/>
</dbReference>
<dbReference type="EC" id="4.1.3.44" evidence="9"/>
<dbReference type="InParanoid" id="D7DQL0"/>
<gene>
    <name evidence="9" type="primary">taw1</name>
    <name evidence="12" type="ordered locus">Mvol_1482</name>
</gene>
<keyword evidence="1 9" id="KW-0004">4Fe-4S</keyword>
<dbReference type="SFLD" id="SFLDS00029">
    <property type="entry name" value="Radical_SAM"/>
    <property type="match status" value="1"/>
</dbReference>
<dbReference type="InterPro" id="IPR007197">
    <property type="entry name" value="rSAM"/>
</dbReference>
<dbReference type="eggNOG" id="arCOG04174">
    <property type="taxonomic scope" value="Archaea"/>
</dbReference>
<proteinExistence type="inferred from homology"/>
<dbReference type="NCBIfam" id="TIGR03972">
    <property type="entry name" value="rSAM_TYW1"/>
    <property type="match status" value="1"/>
</dbReference>
<dbReference type="Pfam" id="PF08608">
    <property type="entry name" value="Wyosine_form"/>
    <property type="match status" value="1"/>
</dbReference>
<comment type="function">
    <text evidence="9">Component of the wyosine derivatives biosynthesis pathway that catalyzes the condensation of N-methylguanine with 2 carbon atoms from pyruvate to form the tricyclic 4-demethylwyosine (imG-14) on guanosine-37 of tRNA(Phe).</text>
</comment>
<evidence type="ECO:0000256" key="2">
    <source>
        <dbReference type="ARBA" id="ARBA00022691"/>
    </source>
</evidence>
<feature type="domain" description="Radical SAM core" evidence="11">
    <location>
        <begin position="72"/>
        <end position="314"/>
    </location>
</feature>
<dbReference type="GO" id="GO:0005737">
    <property type="term" value="C:cytoplasm"/>
    <property type="evidence" value="ECO:0007669"/>
    <property type="project" value="UniProtKB-SubCell"/>
</dbReference>
<dbReference type="InterPro" id="IPR058240">
    <property type="entry name" value="rSAM_sf"/>
</dbReference>
<sequence>MITNSNTIKQDKPKKSQKTQNLEKRIPQIPEQLYNILRKQHYQIEDHSAVKLCGWVRKSFLENKDCYKSKFYGINTHRCVQSTPSVIWCQQQCEFCWRVLPSDLGIDEPNFKEPKWKEPEEVAEDILKMHKTIITGYKGIIDRIGAEKYAEATEPKHVALSLAGEPTMYPYLDELIEIFHKKKMSTFVVSNGVLTDVIEKINPTQLYVSLDATDLESYKKICRGTEQNWNSILDTLDLLHEKKRTCLRTTVIKNINDDLSKFAELYDRANVNFIEVKSYMNVGYSRKRLNLDDMIKHDELIKISKEIEDKSAFEVIDDSQDSRVVLLSNTLENRCINPKIDFENL</sequence>
<dbReference type="OrthoDB" id="68499at2157"/>
<evidence type="ECO:0000313" key="13">
    <source>
        <dbReference type="Proteomes" id="UP000007722"/>
    </source>
</evidence>
<evidence type="ECO:0000256" key="1">
    <source>
        <dbReference type="ARBA" id="ARBA00022485"/>
    </source>
</evidence>
<dbReference type="SUPFAM" id="SSF102114">
    <property type="entry name" value="Radical SAM enzymes"/>
    <property type="match status" value="1"/>
</dbReference>
<evidence type="ECO:0000256" key="10">
    <source>
        <dbReference type="SAM" id="MobiDB-lite"/>
    </source>
</evidence>
<keyword evidence="3 9" id="KW-0819">tRNA processing</keyword>
<keyword evidence="2 9" id="KW-0949">S-adenosyl-L-methionine</keyword>
<dbReference type="HAMAP" id="MF_01921">
    <property type="entry name" value="TYW1_archaea"/>
    <property type="match status" value="1"/>
</dbReference>
<feature type="binding site" evidence="9">
    <location>
        <position position="53"/>
    </location>
    <ligand>
        <name>[4Fe-4S] cluster</name>
        <dbReference type="ChEBI" id="CHEBI:49883"/>
        <label>1</label>
    </ligand>
</feature>
<feature type="binding site" evidence="9">
    <location>
        <position position="89"/>
    </location>
    <ligand>
        <name>[4Fe-4S] cluster</name>
        <dbReference type="ChEBI" id="CHEBI:49883"/>
        <label>2</label>
        <note>4Fe-4S-S-AdoMet</note>
    </ligand>
</feature>
<dbReference type="SFLD" id="SFLDG01071">
    <property type="entry name" value="tRNA_wybutosine-synthesizing"/>
    <property type="match status" value="1"/>
</dbReference>
<dbReference type="GO" id="GO:0102521">
    <property type="term" value="F:tRNA-4-demethylwyosine synthase activity"/>
    <property type="evidence" value="ECO:0007669"/>
    <property type="project" value="UniProtKB-EC"/>
</dbReference>
<dbReference type="CDD" id="cd01335">
    <property type="entry name" value="Radical_SAM"/>
    <property type="match status" value="1"/>
</dbReference>
<evidence type="ECO:0000256" key="3">
    <source>
        <dbReference type="ARBA" id="ARBA00022694"/>
    </source>
</evidence>
<comment type="cofactor">
    <cofactor evidence="9">
        <name>[4Fe-4S] cluster</name>
        <dbReference type="ChEBI" id="CHEBI:49883"/>
    </cofactor>
    <text evidence="9">Binds 2 [4Fe-4S] clusters. Binds 1 [4Fe-4S] cluster coordinated with 3 cysteines and an exchangeable S-adenosyl-L-methionine.</text>
</comment>
<evidence type="ECO:0000256" key="7">
    <source>
        <dbReference type="ARBA" id="ARBA00023239"/>
    </source>
</evidence>
<keyword evidence="13" id="KW-1185">Reference proteome</keyword>
<dbReference type="InterPro" id="IPR034556">
    <property type="entry name" value="tRNA_wybutosine-synthase"/>
</dbReference>
<accession>D7DQL0</accession>
<evidence type="ECO:0000256" key="4">
    <source>
        <dbReference type="ARBA" id="ARBA00022723"/>
    </source>
</evidence>
<comment type="subunit">
    <text evidence="9">Monomer.</text>
</comment>
<dbReference type="InterPro" id="IPR013917">
    <property type="entry name" value="tRNA_wybutosine-synth"/>
</dbReference>
<dbReference type="PANTHER" id="PTHR13930">
    <property type="entry name" value="S-ADENOSYL-L-METHIONINE-DEPENDENT TRNA 4-DEMETHYLWYOSINE SYNTHASE"/>
    <property type="match status" value="1"/>
</dbReference>
<feature type="binding site" evidence="9">
    <location>
        <position position="79"/>
    </location>
    <ligand>
        <name>[4Fe-4S] cluster</name>
        <dbReference type="ChEBI" id="CHEBI:49883"/>
        <label>1</label>
    </ligand>
</feature>
<dbReference type="Pfam" id="PF04055">
    <property type="entry name" value="Radical_SAM"/>
    <property type="match status" value="1"/>
</dbReference>
<evidence type="ECO:0000256" key="5">
    <source>
        <dbReference type="ARBA" id="ARBA00023004"/>
    </source>
</evidence>
<dbReference type="Gene3D" id="3.20.20.70">
    <property type="entry name" value="Aldolase class I"/>
    <property type="match status" value="1"/>
</dbReference>
<keyword evidence="5 9" id="KW-0408">Iron</keyword>
<dbReference type="GO" id="GO:0008033">
    <property type="term" value="P:tRNA processing"/>
    <property type="evidence" value="ECO:0007669"/>
    <property type="project" value="UniProtKB-UniRule"/>
</dbReference>
<dbReference type="PROSITE" id="PS51918">
    <property type="entry name" value="RADICAL_SAM"/>
    <property type="match status" value="1"/>
</dbReference>
<feature type="binding site" evidence="9">
    <location>
        <position position="66"/>
    </location>
    <ligand>
        <name>[4Fe-4S] cluster</name>
        <dbReference type="ChEBI" id="CHEBI:49883"/>
        <label>1</label>
    </ligand>
</feature>
<protein>
    <recommendedName>
        <fullName evidence="9">S-adenosyl-L-methionine-dependent tRNA 4-demethylwyosine synthase</fullName>
        <ecNumber evidence="9">4.1.3.44</ecNumber>
    </recommendedName>
    <alternativeName>
        <fullName evidence="9">tRNA wyosine derivatives biosynthesis protein Taw1</fullName>
    </alternativeName>
</protein>
<dbReference type="KEGG" id="mvo:Mvol_1482"/>
<name>D7DQL0_METV3</name>
<evidence type="ECO:0000256" key="6">
    <source>
        <dbReference type="ARBA" id="ARBA00023014"/>
    </source>
</evidence>
<reference evidence="12 13" key="1">
    <citation type="submission" date="2010-05" db="EMBL/GenBank/DDBJ databases">
        <title>Complete sequence of Methanococcus voltae A3.</title>
        <authorList>
            <consortium name="US DOE Joint Genome Institute"/>
            <person name="Lucas S."/>
            <person name="Copeland A."/>
            <person name="Lapidus A."/>
            <person name="Cheng J.-F."/>
            <person name="Bruce D."/>
            <person name="Goodwin L."/>
            <person name="Pitluck S."/>
            <person name="Lowry S."/>
            <person name="Clum A."/>
            <person name="Land M."/>
            <person name="Hauser L."/>
            <person name="Kyrpides N."/>
            <person name="Mikhailova N."/>
            <person name="Whitman W.B."/>
            <person name="Woyke T."/>
        </authorList>
    </citation>
    <scope>NUCLEOTIDE SEQUENCE [LARGE SCALE GENOMIC DNA]</scope>
    <source>
        <strain evidence="13">ATCC BAA-1334 / A3</strain>
    </source>
</reference>
<evidence type="ECO:0000259" key="11">
    <source>
        <dbReference type="PROSITE" id="PS51918"/>
    </source>
</evidence>
<organism evidence="12 13">
    <name type="scientific">Methanococcus voltae (strain ATCC BAA-1334 / A3)</name>
    <dbReference type="NCBI Taxonomy" id="456320"/>
    <lineage>
        <taxon>Archaea</taxon>
        <taxon>Methanobacteriati</taxon>
        <taxon>Methanobacteriota</taxon>
        <taxon>Methanomada group</taxon>
        <taxon>Methanococci</taxon>
        <taxon>Methanococcales</taxon>
        <taxon>Methanococcaceae</taxon>
        <taxon>Methanococcus</taxon>
    </lineage>
</organism>
<dbReference type="HOGENOM" id="CLU_007952_3_0_2"/>